<dbReference type="Proteomes" id="UP000789901">
    <property type="component" value="Unassembled WGS sequence"/>
</dbReference>
<sequence>AIGEPRISTPKSQAARAYNKICLKPYSQEAAKIITAYGLTEEIIAGDVIDQEK</sequence>
<accession>A0ABN7X2C8</accession>
<evidence type="ECO:0000313" key="1">
    <source>
        <dbReference type="EMBL" id="CAG8846388.1"/>
    </source>
</evidence>
<name>A0ABN7X2C8_GIGMA</name>
<gene>
    <name evidence="1" type="ORF">GMARGA_LOCUS38137</name>
</gene>
<evidence type="ECO:0000313" key="2">
    <source>
        <dbReference type="Proteomes" id="UP000789901"/>
    </source>
</evidence>
<feature type="non-terminal residue" evidence="1">
    <location>
        <position position="1"/>
    </location>
</feature>
<organism evidence="1 2">
    <name type="scientific">Gigaspora margarita</name>
    <dbReference type="NCBI Taxonomy" id="4874"/>
    <lineage>
        <taxon>Eukaryota</taxon>
        <taxon>Fungi</taxon>
        <taxon>Fungi incertae sedis</taxon>
        <taxon>Mucoromycota</taxon>
        <taxon>Glomeromycotina</taxon>
        <taxon>Glomeromycetes</taxon>
        <taxon>Diversisporales</taxon>
        <taxon>Gigasporaceae</taxon>
        <taxon>Gigaspora</taxon>
    </lineage>
</organism>
<dbReference type="EMBL" id="CAJVQB010083282">
    <property type="protein sequence ID" value="CAG8846388.1"/>
    <property type="molecule type" value="Genomic_DNA"/>
</dbReference>
<comment type="caution">
    <text evidence="1">The sequence shown here is derived from an EMBL/GenBank/DDBJ whole genome shotgun (WGS) entry which is preliminary data.</text>
</comment>
<keyword evidence="2" id="KW-1185">Reference proteome</keyword>
<protein>
    <submittedName>
        <fullName evidence="1">33238_t:CDS:1</fullName>
    </submittedName>
</protein>
<reference evidence="1 2" key="1">
    <citation type="submission" date="2021-06" db="EMBL/GenBank/DDBJ databases">
        <authorList>
            <person name="Kallberg Y."/>
            <person name="Tangrot J."/>
            <person name="Rosling A."/>
        </authorList>
    </citation>
    <scope>NUCLEOTIDE SEQUENCE [LARGE SCALE GENOMIC DNA]</scope>
    <source>
        <strain evidence="1 2">120-4 pot B 10/14</strain>
    </source>
</reference>
<proteinExistence type="predicted"/>